<gene>
    <name evidence="2" type="ORF">URODEC1_LOCUS63234</name>
</gene>
<organism evidence="2 3">
    <name type="scientific">Urochloa decumbens</name>
    <dbReference type="NCBI Taxonomy" id="240449"/>
    <lineage>
        <taxon>Eukaryota</taxon>
        <taxon>Viridiplantae</taxon>
        <taxon>Streptophyta</taxon>
        <taxon>Embryophyta</taxon>
        <taxon>Tracheophyta</taxon>
        <taxon>Spermatophyta</taxon>
        <taxon>Magnoliopsida</taxon>
        <taxon>Liliopsida</taxon>
        <taxon>Poales</taxon>
        <taxon>Poaceae</taxon>
        <taxon>PACMAD clade</taxon>
        <taxon>Panicoideae</taxon>
        <taxon>Panicodae</taxon>
        <taxon>Paniceae</taxon>
        <taxon>Melinidinae</taxon>
        <taxon>Urochloa</taxon>
    </lineage>
</organism>
<keyword evidence="3" id="KW-1185">Reference proteome</keyword>
<name>A0ABC9B954_9POAL</name>
<dbReference type="Proteomes" id="UP001497457">
    <property type="component" value="Chromosome 25rd"/>
</dbReference>
<proteinExistence type="predicted"/>
<dbReference type="EMBL" id="OZ075135">
    <property type="protein sequence ID" value="CAL4997090.1"/>
    <property type="molecule type" value="Genomic_DNA"/>
</dbReference>
<keyword evidence="1" id="KW-0812">Transmembrane</keyword>
<protein>
    <submittedName>
        <fullName evidence="2">Uncharacterized protein</fullName>
    </submittedName>
</protein>
<evidence type="ECO:0000313" key="2">
    <source>
        <dbReference type="EMBL" id="CAL4997090.1"/>
    </source>
</evidence>
<evidence type="ECO:0000256" key="1">
    <source>
        <dbReference type="SAM" id="Phobius"/>
    </source>
</evidence>
<sequence>MSTPRSRPRAAGLVILLISVSAGINFGAGGFALLLRFAGVLAGASLVAVGVRMAHGDPAPVVPAVFDGARALAAFLRRHLAVVGLVMASCAVAAVSGEAGPLLCFAMFALLQLGLSLINIGTPGEQLVQFLD</sequence>
<accession>A0ABC9B954</accession>
<evidence type="ECO:0000313" key="3">
    <source>
        <dbReference type="Proteomes" id="UP001497457"/>
    </source>
</evidence>
<keyword evidence="1" id="KW-0472">Membrane</keyword>
<feature type="transmembrane region" description="Helical" evidence="1">
    <location>
        <begin position="100"/>
        <end position="120"/>
    </location>
</feature>
<reference evidence="2" key="1">
    <citation type="submission" date="2024-10" db="EMBL/GenBank/DDBJ databases">
        <authorList>
            <person name="Ryan C."/>
        </authorList>
    </citation>
    <scope>NUCLEOTIDE SEQUENCE [LARGE SCALE GENOMIC DNA]</scope>
</reference>
<dbReference type="AlphaFoldDB" id="A0ABC9B954"/>
<keyword evidence="1" id="KW-1133">Transmembrane helix</keyword>
<feature type="transmembrane region" description="Helical" evidence="1">
    <location>
        <begin position="75"/>
        <end position="94"/>
    </location>
</feature>